<evidence type="ECO:0000313" key="1">
    <source>
        <dbReference type="EMBL" id="KAG2905691.1"/>
    </source>
</evidence>
<reference evidence="1" key="1">
    <citation type="submission" date="2018-10" db="EMBL/GenBank/DDBJ databases">
        <title>Effector identification in a new, highly contiguous assembly of the strawberry crown rot pathogen Phytophthora cactorum.</title>
        <authorList>
            <person name="Armitage A.D."/>
            <person name="Nellist C.F."/>
            <person name="Bates H."/>
            <person name="Vickerstaff R.J."/>
            <person name="Harrison R.J."/>
        </authorList>
    </citation>
    <scope>NUCLEOTIDE SEQUENCE</scope>
    <source>
        <strain evidence="1">4032</strain>
    </source>
</reference>
<accession>A0A8T1BSG8</accession>
<proteinExistence type="predicted"/>
<dbReference type="EMBL" id="RCMI01000558">
    <property type="protein sequence ID" value="KAG2905691.1"/>
    <property type="molecule type" value="Genomic_DNA"/>
</dbReference>
<dbReference type="AlphaFoldDB" id="A0A8T1BSG8"/>
<gene>
    <name evidence="1" type="ORF">PC115_g14535</name>
</gene>
<evidence type="ECO:0000313" key="2">
    <source>
        <dbReference type="Proteomes" id="UP000774804"/>
    </source>
</evidence>
<protein>
    <submittedName>
        <fullName evidence="1">Uncharacterized protein</fullName>
    </submittedName>
</protein>
<sequence length="70" mass="7863">MMNNRTQQVQVQPLLRADTFGRVSRIDATSRRLPKAPAASVQVKVTKVHLLPNTARLVEERRRAPSAACR</sequence>
<name>A0A8T1BSG8_9STRA</name>
<organism evidence="1 2">
    <name type="scientific">Phytophthora cactorum</name>
    <dbReference type="NCBI Taxonomy" id="29920"/>
    <lineage>
        <taxon>Eukaryota</taxon>
        <taxon>Sar</taxon>
        <taxon>Stramenopiles</taxon>
        <taxon>Oomycota</taxon>
        <taxon>Peronosporomycetes</taxon>
        <taxon>Peronosporales</taxon>
        <taxon>Peronosporaceae</taxon>
        <taxon>Phytophthora</taxon>
    </lineage>
</organism>
<comment type="caution">
    <text evidence="1">The sequence shown here is derived from an EMBL/GenBank/DDBJ whole genome shotgun (WGS) entry which is preliminary data.</text>
</comment>
<dbReference type="Proteomes" id="UP000774804">
    <property type="component" value="Unassembled WGS sequence"/>
</dbReference>